<sequence>MSEDVELKQLAHQLWQINHAAYGTLSPWSEKEFYDDLQQKHSHYLLSDVREPLAFIGFHQVLDEIEITNVATFPEYKRQGLAEKLFQRLLEHAHKQEVNQIFLEVRASNTAARHLYEKMHFQEIGKRKNYYQTPVEDAIIMNLKVGNSHGNE</sequence>
<dbReference type="EMBL" id="JAFREM010000016">
    <property type="protein sequence ID" value="MBO1306577.1"/>
    <property type="molecule type" value="Genomic_DNA"/>
</dbReference>
<evidence type="ECO:0000259" key="6">
    <source>
        <dbReference type="PROSITE" id="PS51186"/>
    </source>
</evidence>
<evidence type="ECO:0000313" key="8">
    <source>
        <dbReference type="Proteomes" id="UP000664601"/>
    </source>
</evidence>
<dbReference type="Proteomes" id="UP000664601">
    <property type="component" value="Unassembled WGS sequence"/>
</dbReference>
<dbReference type="Pfam" id="PF00583">
    <property type="entry name" value="Acetyltransf_1"/>
    <property type="match status" value="1"/>
</dbReference>
<reference evidence="7 8" key="1">
    <citation type="submission" date="2021-03" db="EMBL/GenBank/DDBJ databases">
        <title>Enterococcal diversity collection.</title>
        <authorList>
            <person name="Gilmore M.S."/>
            <person name="Schwartzman J."/>
            <person name="Van Tyne D."/>
            <person name="Martin M."/>
            <person name="Earl A.M."/>
            <person name="Manson A.L."/>
            <person name="Straub T."/>
            <person name="Salamzade R."/>
            <person name="Saavedra J."/>
            <person name="Lebreton F."/>
            <person name="Prichula J."/>
            <person name="Schaufler K."/>
            <person name="Gaca A."/>
            <person name="Sgardioli B."/>
            <person name="Wagenaar J."/>
            <person name="Strong T."/>
        </authorList>
    </citation>
    <scope>NUCLEOTIDE SEQUENCE [LARGE SCALE GENOMIC DNA]</scope>
    <source>
        <strain evidence="7 8">669A</strain>
    </source>
</reference>
<evidence type="ECO:0000313" key="7">
    <source>
        <dbReference type="EMBL" id="MBO1306577.1"/>
    </source>
</evidence>
<keyword evidence="7" id="KW-0687">Ribonucleoprotein</keyword>
<keyword evidence="8" id="KW-1185">Reference proteome</keyword>
<evidence type="ECO:0000256" key="3">
    <source>
        <dbReference type="ARBA" id="ARBA00022679"/>
    </source>
</evidence>
<dbReference type="SUPFAM" id="SSF55729">
    <property type="entry name" value="Acyl-CoA N-acyltransferases (Nat)"/>
    <property type="match status" value="1"/>
</dbReference>
<evidence type="ECO:0000256" key="4">
    <source>
        <dbReference type="ARBA" id="ARBA00023315"/>
    </source>
</evidence>
<dbReference type="PANTHER" id="PTHR43420:SF44">
    <property type="entry name" value="ACETYLTRANSFERASE YPEA"/>
    <property type="match status" value="1"/>
</dbReference>
<dbReference type="InterPro" id="IPR006464">
    <property type="entry name" value="AcTrfase_RimI/Ard1"/>
</dbReference>
<dbReference type="GO" id="GO:0005840">
    <property type="term" value="C:ribosome"/>
    <property type="evidence" value="ECO:0007669"/>
    <property type="project" value="UniProtKB-KW"/>
</dbReference>
<gene>
    <name evidence="7" type="primary">rimI</name>
    <name evidence="7" type="ORF">JZO70_10410</name>
</gene>
<proteinExistence type="inferred from homology"/>
<keyword evidence="7" id="KW-0689">Ribosomal protein</keyword>
<dbReference type="NCBIfam" id="TIGR01575">
    <property type="entry name" value="rimI"/>
    <property type="match status" value="1"/>
</dbReference>
<protein>
    <recommendedName>
        <fullName evidence="5">[Ribosomal protein bS18]-alanine N-acetyltransferase</fullName>
        <ecNumber evidence="5">2.3.1.266</ecNumber>
    </recommendedName>
</protein>
<evidence type="ECO:0000256" key="5">
    <source>
        <dbReference type="RuleBase" id="RU363094"/>
    </source>
</evidence>
<organism evidence="7 8">
    <name type="scientific">Candidatus Enterococcus moelleringii</name>
    <dbReference type="NCBI Taxonomy" id="2815325"/>
    <lineage>
        <taxon>Bacteria</taxon>
        <taxon>Bacillati</taxon>
        <taxon>Bacillota</taxon>
        <taxon>Bacilli</taxon>
        <taxon>Lactobacillales</taxon>
        <taxon>Enterococcaceae</taxon>
        <taxon>Enterococcus</taxon>
    </lineage>
</organism>
<comment type="similarity">
    <text evidence="1 5">Belongs to the acetyltransferase family. RimI subfamily.</text>
</comment>
<keyword evidence="3" id="KW-0808">Transferase</keyword>
<accession>A0ABS3LAB6</accession>
<comment type="function">
    <text evidence="5">Acetylates the N-terminal alanine of ribosomal protein bS18.</text>
</comment>
<dbReference type="PROSITE" id="PS51186">
    <property type="entry name" value="GNAT"/>
    <property type="match status" value="1"/>
</dbReference>
<dbReference type="InterPro" id="IPR016181">
    <property type="entry name" value="Acyl_CoA_acyltransferase"/>
</dbReference>
<dbReference type="PANTHER" id="PTHR43420">
    <property type="entry name" value="ACETYLTRANSFERASE"/>
    <property type="match status" value="1"/>
</dbReference>
<keyword evidence="2 5" id="KW-0963">Cytoplasm</keyword>
<comment type="catalytic activity">
    <reaction evidence="5">
        <text>N-terminal L-alanyl-[ribosomal protein bS18] + acetyl-CoA = N-terminal N(alpha)-acetyl-L-alanyl-[ribosomal protein bS18] + CoA + H(+)</text>
        <dbReference type="Rhea" id="RHEA:43756"/>
        <dbReference type="Rhea" id="RHEA-COMP:10676"/>
        <dbReference type="Rhea" id="RHEA-COMP:10677"/>
        <dbReference type="ChEBI" id="CHEBI:15378"/>
        <dbReference type="ChEBI" id="CHEBI:57287"/>
        <dbReference type="ChEBI" id="CHEBI:57288"/>
        <dbReference type="ChEBI" id="CHEBI:64718"/>
        <dbReference type="ChEBI" id="CHEBI:83683"/>
        <dbReference type="EC" id="2.3.1.266"/>
    </reaction>
</comment>
<evidence type="ECO:0000256" key="2">
    <source>
        <dbReference type="ARBA" id="ARBA00022490"/>
    </source>
</evidence>
<name>A0ABS3LAB6_9ENTE</name>
<keyword evidence="4" id="KW-0012">Acyltransferase</keyword>
<feature type="domain" description="N-acetyltransferase" evidence="6">
    <location>
        <begin position="1"/>
        <end position="146"/>
    </location>
</feature>
<dbReference type="EC" id="2.3.1.266" evidence="5"/>
<comment type="subcellular location">
    <subcellularLocation>
        <location evidence="5">Cytoplasm</location>
    </subcellularLocation>
</comment>
<dbReference type="Gene3D" id="3.40.630.30">
    <property type="match status" value="1"/>
</dbReference>
<dbReference type="CDD" id="cd04301">
    <property type="entry name" value="NAT_SF"/>
    <property type="match status" value="1"/>
</dbReference>
<dbReference type="InterPro" id="IPR050680">
    <property type="entry name" value="YpeA/RimI_acetyltransf"/>
</dbReference>
<comment type="caution">
    <text evidence="7">The sequence shown here is derived from an EMBL/GenBank/DDBJ whole genome shotgun (WGS) entry which is preliminary data.</text>
</comment>
<evidence type="ECO:0000256" key="1">
    <source>
        <dbReference type="ARBA" id="ARBA00005395"/>
    </source>
</evidence>
<dbReference type="RefSeq" id="WP_207673503.1">
    <property type="nucleotide sequence ID" value="NZ_JAFREM010000016.1"/>
</dbReference>
<dbReference type="InterPro" id="IPR000182">
    <property type="entry name" value="GNAT_dom"/>
</dbReference>